<reference evidence="3 4" key="1">
    <citation type="journal article" date="2019" name="Int. J. Syst. Evol. Microbiol.">
        <title>The Global Catalogue of Microorganisms (GCM) 10K type strain sequencing project: providing services to taxonomists for standard genome sequencing and annotation.</title>
        <authorList>
            <consortium name="The Broad Institute Genomics Platform"/>
            <consortium name="The Broad Institute Genome Sequencing Center for Infectious Disease"/>
            <person name="Wu L."/>
            <person name="Ma J."/>
        </authorList>
    </citation>
    <scope>NUCLEOTIDE SEQUENCE [LARGE SCALE GENOMIC DNA]</scope>
    <source>
        <strain evidence="3 4">JCM 12389</strain>
    </source>
</reference>
<dbReference type="PANTHER" id="PTHR47245">
    <property type="entry name" value="PEPTIDYLPROLYL ISOMERASE"/>
    <property type="match status" value="1"/>
</dbReference>
<evidence type="ECO:0008006" key="5">
    <source>
        <dbReference type="Google" id="ProtNLM"/>
    </source>
</evidence>
<proteinExistence type="predicted"/>
<dbReference type="InterPro" id="IPR050245">
    <property type="entry name" value="PrsA_foldase"/>
</dbReference>
<evidence type="ECO:0000256" key="2">
    <source>
        <dbReference type="SAM" id="SignalP"/>
    </source>
</evidence>
<evidence type="ECO:0000256" key="1">
    <source>
        <dbReference type="SAM" id="MobiDB-lite"/>
    </source>
</evidence>
<dbReference type="Gene3D" id="1.10.4030.10">
    <property type="entry name" value="Porin chaperone SurA, peptide-binding domain"/>
    <property type="match status" value="1"/>
</dbReference>
<sequence>MKKLLLSLAVILVLTLAACSGDENGDKKEESQNSNDQEVTKQVDDDKTVAKVNGEELKGEEFNLIYQQFSSRLQGQDVSEEQLEKRALDQFVGQELVLQAAEKNGLEATEKEINEMLNQQYKSQYDSDEAFQKDLEKNNLTEEDIKSNIADQLAFSKYVEENTEVSEPTEEEIQKAFEQIKKSSEEDVKLKDVKQMIVSTIKQQKQQEEVQKLFDQLREDNEVEILL</sequence>
<accession>A0ABN1BK11</accession>
<keyword evidence="2" id="KW-0732">Signal</keyword>
<protein>
    <recommendedName>
        <fullName evidence="5">Peptidylprolyl isomerase</fullName>
    </recommendedName>
</protein>
<name>A0ABN1BK11_9BACI</name>
<evidence type="ECO:0000313" key="3">
    <source>
        <dbReference type="EMBL" id="GAA0499635.1"/>
    </source>
</evidence>
<dbReference type="SUPFAM" id="SSF109998">
    <property type="entry name" value="Triger factor/SurA peptide-binding domain-like"/>
    <property type="match status" value="1"/>
</dbReference>
<dbReference type="Pfam" id="PF13624">
    <property type="entry name" value="SurA_N_3"/>
    <property type="match status" value="1"/>
</dbReference>
<keyword evidence="4" id="KW-1185">Reference proteome</keyword>
<feature type="region of interest" description="Disordered" evidence="1">
    <location>
        <begin position="22"/>
        <end position="48"/>
    </location>
</feature>
<dbReference type="PANTHER" id="PTHR47245:SF2">
    <property type="entry name" value="PEPTIDYL-PROLYL CIS-TRANS ISOMERASE HP_0175-RELATED"/>
    <property type="match status" value="1"/>
</dbReference>
<gene>
    <name evidence="3" type="ORF">GCM10008986_28560</name>
</gene>
<dbReference type="EMBL" id="BAAADO010000006">
    <property type="protein sequence ID" value="GAA0499635.1"/>
    <property type="molecule type" value="Genomic_DNA"/>
</dbReference>
<feature type="compositionally biased region" description="Basic and acidic residues" evidence="1">
    <location>
        <begin position="38"/>
        <end position="48"/>
    </location>
</feature>
<comment type="caution">
    <text evidence="3">The sequence shown here is derived from an EMBL/GenBank/DDBJ whole genome shotgun (WGS) entry which is preliminary data.</text>
</comment>
<feature type="chain" id="PRO_5045630249" description="Peptidylprolyl isomerase" evidence="2">
    <location>
        <begin position="21"/>
        <end position="227"/>
    </location>
</feature>
<feature type="signal peptide" evidence="2">
    <location>
        <begin position="1"/>
        <end position="20"/>
    </location>
</feature>
<evidence type="ECO:0000313" key="4">
    <source>
        <dbReference type="Proteomes" id="UP001500880"/>
    </source>
</evidence>
<dbReference type="InterPro" id="IPR027304">
    <property type="entry name" value="Trigger_fact/SurA_dom_sf"/>
</dbReference>
<organism evidence="3 4">
    <name type="scientific">Salinibacillus aidingensis</name>
    <dbReference type="NCBI Taxonomy" id="237684"/>
    <lineage>
        <taxon>Bacteria</taxon>
        <taxon>Bacillati</taxon>
        <taxon>Bacillota</taxon>
        <taxon>Bacilli</taxon>
        <taxon>Bacillales</taxon>
        <taxon>Bacillaceae</taxon>
        <taxon>Salinibacillus</taxon>
    </lineage>
</organism>
<dbReference type="RefSeq" id="WP_343842482.1">
    <property type="nucleotide sequence ID" value="NZ_BAAADO010000006.1"/>
</dbReference>
<dbReference type="Proteomes" id="UP001500880">
    <property type="component" value="Unassembled WGS sequence"/>
</dbReference>
<dbReference type="PROSITE" id="PS51257">
    <property type="entry name" value="PROKAR_LIPOPROTEIN"/>
    <property type="match status" value="1"/>
</dbReference>